<dbReference type="PROSITE" id="PS00455">
    <property type="entry name" value="AMP_BINDING"/>
    <property type="match status" value="2"/>
</dbReference>
<dbReference type="CDD" id="cd19531">
    <property type="entry name" value="LCL_NRPS-like"/>
    <property type="match status" value="1"/>
</dbReference>
<keyword evidence="2" id="KW-0596">Phosphopantetheine</keyword>
<dbReference type="PANTHER" id="PTHR45527">
    <property type="entry name" value="NONRIBOSOMAL PEPTIDE SYNTHETASE"/>
    <property type="match status" value="1"/>
</dbReference>
<dbReference type="Proteomes" id="UP001225605">
    <property type="component" value="Unassembled WGS sequence"/>
</dbReference>
<dbReference type="SUPFAM" id="SSF56801">
    <property type="entry name" value="Acetyl-CoA synthetase-like"/>
    <property type="match status" value="2"/>
</dbReference>
<evidence type="ECO:0000313" key="6">
    <source>
        <dbReference type="Proteomes" id="UP001225605"/>
    </source>
</evidence>
<comment type="caution">
    <text evidence="5">The sequence shown here is derived from an EMBL/GenBank/DDBJ whole genome shotgun (WGS) entry which is preliminary data.</text>
</comment>
<evidence type="ECO:0000313" key="5">
    <source>
        <dbReference type="EMBL" id="MDQ2585162.1"/>
    </source>
</evidence>
<dbReference type="Pfam" id="PF00550">
    <property type="entry name" value="PP-binding"/>
    <property type="match status" value="2"/>
</dbReference>
<dbReference type="SMART" id="SM00823">
    <property type="entry name" value="PKS_PP"/>
    <property type="match status" value="2"/>
</dbReference>
<dbReference type="InterPro" id="IPR006162">
    <property type="entry name" value="Ppantetheine_attach_site"/>
</dbReference>
<gene>
    <name evidence="5" type="ORF">CKY47_14465</name>
</gene>
<dbReference type="PROSITE" id="PS00012">
    <property type="entry name" value="PHOSPHOPANTETHEINE"/>
    <property type="match status" value="1"/>
</dbReference>
<comment type="cofactor">
    <cofactor evidence="1">
        <name>pantetheine 4'-phosphate</name>
        <dbReference type="ChEBI" id="CHEBI:47942"/>
    </cofactor>
</comment>
<feature type="domain" description="Carrier" evidence="4">
    <location>
        <begin position="1008"/>
        <end position="1082"/>
    </location>
</feature>
<keyword evidence="6" id="KW-1185">Reference proteome</keyword>
<dbReference type="Pfam" id="PF00668">
    <property type="entry name" value="Condensation"/>
    <property type="match status" value="2"/>
</dbReference>
<dbReference type="CDD" id="cd05930">
    <property type="entry name" value="A_NRPS"/>
    <property type="match status" value="2"/>
</dbReference>
<dbReference type="NCBIfam" id="TIGR01733">
    <property type="entry name" value="AA-adenyl-dom"/>
    <property type="match status" value="2"/>
</dbReference>
<organism evidence="5 6">
    <name type="scientific">Saccharothrix yanglingensis</name>
    <dbReference type="NCBI Taxonomy" id="659496"/>
    <lineage>
        <taxon>Bacteria</taxon>
        <taxon>Bacillati</taxon>
        <taxon>Actinomycetota</taxon>
        <taxon>Actinomycetes</taxon>
        <taxon>Pseudonocardiales</taxon>
        <taxon>Pseudonocardiaceae</taxon>
        <taxon>Saccharothrix</taxon>
    </lineage>
</organism>
<protein>
    <submittedName>
        <fullName evidence="5">Non-ribosomal peptide synthetase</fullName>
    </submittedName>
</protein>
<dbReference type="InterPro" id="IPR000873">
    <property type="entry name" value="AMP-dep_synth/lig_dom"/>
</dbReference>
<dbReference type="InterPro" id="IPR036736">
    <property type="entry name" value="ACP-like_sf"/>
</dbReference>
<dbReference type="Gene3D" id="1.10.1200.10">
    <property type="entry name" value="ACP-like"/>
    <property type="match status" value="2"/>
</dbReference>
<dbReference type="Pfam" id="PF13193">
    <property type="entry name" value="AMP-binding_C"/>
    <property type="match status" value="2"/>
</dbReference>
<dbReference type="InterPro" id="IPR045851">
    <property type="entry name" value="AMP-bd_C_sf"/>
</dbReference>
<evidence type="ECO:0000256" key="2">
    <source>
        <dbReference type="ARBA" id="ARBA00022450"/>
    </source>
</evidence>
<sequence>MSQTGASMASKPDMSVDARRAQLLWRRLHGSDGASARIGRADRSRPLPLSHGQEQMWFLQQLRPGSSEYLVPVALRLTGDLDADALGRAWDQVVARHEILRTRYEMHAGAPVQVVDAAVTGLLRVERPSGRSVAELDARTEDIVGREARTPFDLALEWPCRAVLVARAADDHLLLLTLHHIACDAWSTQALLAELAEGYRAIVRGEPAALPALPVQYADFAAWQRARMSDEDRGRQLGYWTDVLSGIAPVELPTDRPRPAVRGYAGAQYDLRVEAELADRVVKLARGEGATPFVALLTAFQAVLARYTGRADVPVGTIASSRTQPELQHLVGYAVNTLVIRTRWSGDVSFRALLNHVREIVLDAFDHDAVPFAQVVDAVEPQRDLSRTPLFQVVLTMHESDGAGIALPGVTAEPYAGDNQVARCDLELQAALLPDGSITARLLYATELFDHATVERMARHFTTLLERAVAAPDAPLSDVDVLDGVERAVLTLPPRPGLGGAHTLDRFHARVAVSPGAEAVRTADGATTFAELDARADLLARLLRARGHGPERVAGVLLDRGVDLIASFLATWKTGGAYLPIGPELPPERWAHLLGDAGADWVLTERKYADDVRALFHGEVLVVDEPAPADLPPLDPPVDLGGDALAYVIYTSGSTGRPKGVQVTHRGLANHLDQVLAEYVGQSTGGAPLFSTVASDVVVPVLYGPLLAGLPVHVLPQDLDLSELGRTLRDAAPFSFVKLTPGHLDVLAHQLSDAEIDGLAATVVPGGDVLTGHVARRWEEMLGDGRVVNEYGPTEITVGNSTCPVAEALDREVIPLGRPMPGTSMYVLDERLEPVPVGVVGEVCVGGDGVARGYVGMPATTAERFVPDPYGPPGARLYRTGDLGKVLPDGSVDFVGRRDDQVKIRGYRVELGEVEGVLGTHEHIAQARVLLRRDGDRDPRLAAYLVAADGAPEVDAEELRDWLGRTLPEYMVPPDLVYLDRMPLTSNGKLDVAALPVPDAGAEVGYEQPRTPEEERMAAVWADVLGVGRVGVRDGFFDLGGDSIRAVALVGALREAGFDVSVRDIFAERTVAALCALVAGKPELADVGGVVQPFALIGLEDRNRLPEGVVDAYPLSRNQIGMLFEMMADDQNRYHNVTSFRVFDDKPFSLTAMTRATALVTERHEALRTSLHLTGYSTPMQLVHATAKIPLAVSDASGSSPEEVQVLLREHSDRERRELFDLETPGLLRFFIHLTDDGVYWLSCTECHPILEGWGHHTLIMELLKCYEALRDGEQPPPYDPPAVRFADFVAEEMAAIASREHADYWRGVVADYAPVTPPQEWGDPDAPAGQTRQAHISWRDLEAALRARASEAGVSMKSVMLAAYAKVLSQLTDEPAFHAGLVCDARPERTGADRVYGMYLNTVPFAVDRGARTWRDLLIQVFEREVAFWPYRGFPLPEINRLTRGHGRLVTVLFNYQDFNQVESRLVGDLAGEDDSPTEFPLSISSRAGHVFVTVDPRVVTEERATAVARMFRAVLESIAAGLDGDASATYLPPGERELLLARGRTPAPAAHGRVTSAIEAFERQARLTPGATAVECGDVRLDYAELDARADRLAERLRSAGVGPGRVVGVVARRDEHLLVSLLATWKAGGAYVPLGTEQPARRWALMLDDSGAGCVLTGQADVDKVAESFFAGEAIVVDAAVDPADQRTAAHDGTRPDPAEPAYLVYTSGSTGRPKGVCVTHANLANYLTWAAREYPAGPGGAPLFSTPASDLVVTTLFTPLVTGRSVHVVPEDTDLSRLGARLRAAAPFGFVKLTPGHLEMLAHQLDATTARGLTTTLVVGGESLPARTAARWADWLGDGARVINEYGPTEITVANSTQVADSEEREVVPIGVPIDGTGMHVLDEALQPVPIGVPGELCVGGLGVARGYLGRPGLTAERFVPDPYGPPGSRLYRTGDIARVLPDGAVDVLGRLDGQVKIRGYRVELGEVEGVLGGHPRVAEARVVQRHTRTGEPRLVAYLVPLDETAAPEPESLSRWLAATLPAYMVPSAFVPVQALPLTPNGKLDVAALPEWDGTASTASRHVEPRTPRQHRMAAVWADVLGVERVGLEDGFFDLGGDSILAVVLVAALAREGFEVTAREIFLAPTIARLLPEEDDEVEAP</sequence>
<dbReference type="Gene3D" id="3.30.559.30">
    <property type="entry name" value="Nonribosomal peptide synthetase, condensation domain"/>
    <property type="match status" value="2"/>
</dbReference>
<dbReference type="Gene3D" id="2.30.38.10">
    <property type="entry name" value="Luciferase, Domain 3"/>
    <property type="match status" value="2"/>
</dbReference>
<dbReference type="InterPro" id="IPR001242">
    <property type="entry name" value="Condensation_dom"/>
</dbReference>
<dbReference type="EMBL" id="NSDM01000005">
    <property type="protein sequence ID" value="MDQ2585162.1"/>
    <property type="molecule type" value="Genomic_DNA"/>
</dbReference>
<evidence type="ECO:0000256" key="1">
    <source>
        <dbReference type="ARBA" id="ARBA00001957"/>
    </source>
</evidence>
<reference evidence="5 6" key="1">
    <citation type="submission" date="2017-06" db="EMBL/GenBank/DDBJ databases">
        <title>Cultured bacterium strain Saccharothrix yanglingensis Hhs.015.</title>
        <authorList>
            <person name="Xia Y."/>
        </authorList>
    </citation>
    <scope>NUCLEOTIDE SEQUENCE [LARGE SCALE GENOMIC DNA]</scope>
    <source>
        <strain evidence="5 6">Hhs.015</strain>
    </source>
</reference>
<keyword evidence="3" id="KW-0597">Phosphoprotein</keyword>
<dbReference type="PROSITE" id="PS50075">
    <property type="entry name" value="CARRIER"/>
    <property type="match status" value="2"/>
</dbReference>
<accession>A0ABU0WZF6</accession>
<dbReference type="InterPro" id="IPR009081">
    <property type="entry name" value="PP-bd_ACP"/>
</dbReference>
<dbReference type="InterPro" id="IPR010071">
    <property type="entry name" value="AA_adenyl_dom"/>
</dbReference>
<name>A0ABU0WZF6_9PSEU</name>
<dbReference type="Gene3D" id="3.30.300.30">
    <property type="match status" value="2"/>
</dbReference>
<dbReference type="InterPro" id="IPR020806">
    <property type="entry name" value="PKS_PP-bd"/>
</dbReference>
<feature type="domain" description="Carrier" evidence="4">
    <location>
        <begin position="2068"/>
        <end position="2142"/>
    </location>
</feature>
<dbReference type="InterPro" id="IPR025110">
    <property type="entry name" value="AMP-bd_C"/>
</dbReference>
<dbReference type="Gene3D" id="3.40.50.980">
    <property type="match status" value="4"/>
</dbReference>
<dbReference type="SUPFAM" id="SSF52777">
    <property type="entry name" value="CoA-dependent acyltransferases"/>
    <property type="match status" value="4"/>
</dbReference>
<dbReference type="InterPro" id="IPR020845">
    <property type="entry name" value="AMP-binding_CS"/>
</dbReference>
<dbReference type="SUPFAM" id="SSF47336">
    <property type="entry name" value="ACP-like"/>
    <property type="match status" value="2"/>
</dbReference>
<evidence type="ECO:0000259" key="4">
    <source>
        <dbReference type="PROSITE" id="PS50075"/>
    </source>
</evidence>
<dbReference type="Pfam" id="PF00501">
    <property type="entry name" value="AMP-binding"/>
    <property type="match status" value="2"/>
</dbReference>
<evidence type="ECO:0000256" key="3">
    <source>
        <dbReference type="ARBA" id="ARBA00022553"/>
    </source>
</evidence>
<dbReference type="InterPro" id="IPR023213">
    <property type="entry name" value="CAT-like_dom_sf"/>
</dbReference>
<dbReference type="Gene3D" id="3.30.559.10">
    <property type="entry name" value="Chloramphenicol acetyltransferase-like domain"/>
    <property type="match status" value="2"/>
</dbReference>
<dbReference type="PANTHER" id="PTHR45527:SF1">
    <property type="entry name" value="FATTY ACID SYNTHASE"/>
    <property type="match status" value="1"/>
</dbReference>
<proteinExistence type="predicted"/>